<accession>A0AA91DNM0</accession>
<dbReference type="GO" id="GO:0003824">
    <property type="term" value="F:catalytic activity"/>
    <property type="evidence" value="ECO:0007669"/>
    <property type="project" value="UniProtKB-ARBA"/>
</dbReference>
<reference evidence="2 3" key="1">
    <citation type="submission" date="2016-03" db="EMBL/GenBank/DDBJ databases">
        <title>Genome sequence of Variovorax paradoxus KB5.</title>
        <authorList>
            <person name="Jeong H."/>
            <person name="Hong C.E."/>
            <person name="Jo S.H."/>
            <person name="Park J.M."/>
        </authorList>
    </citation>
    <scope>NUCLEOTIDE SEQUENCE [LARGE SCALE GENOMIC DNA]</scope>
    <source>
        <strain evidence="2 3">KB5</strain>
    </source>
</reference>
<comment type="caution">
    <text evidence="2">The sequence shown here is derived from an EMBL/GenBank/DDBJ whole genome shotgun (WGS) entry which is preliminary data.</text>
</comment>
<dbReference type="NCBIfam" id="NF006109">
    <property type="entry name" value="PRK08260.1"/>
    <property type="match status" value="1"/>
</dbReference>
<sequence length="303" mass="32145">MSEAVFENIRWDLSGPVLTLTLYRPEKLNAMTRLMRRELCRALDLADADDAVRAIVVTGAGRAFCAGFDLSEGARAFDTSSPARAPEPGEEPGRDGGGVLALRLFACTKPLIGAINGAAVGIGASMLLPMDVRIASSDARFGFVFARRGVVPDACASWFLPRVAGISKALEWSLGGTVFDAAEALAGGLVSQVCEPGELLARAQAKALDIAENAAPVSVALTRQLMWRMLGASHPMEAHRLESAALESRGGSADSAEGVTSFKEKRPARFPDKVSTGMPDFYPWWTDPAFFASSIADHGDTKT</sequence>
<dbReference type="Proteomes" id="UP000077852">
    <property type="component" value="Unassembled WGS sequence"/>
</dbReference>
<dbReference type="InterPro" id="IPR001753">
    <property type="entry name" value="Enoyl-CoA_hydra/iso"/>
</dbReference>
<name>A0AA91DNM0_VARPD</name>
<proteinExistence type="inferred from homology"/>
<dbReference type="InterPro" id="IPR014748">
    <property type="entry name" value="Enoyl-CoA_hydra_C"/>
</dbReference>
<evidence type="ECO:0000313" key="3">
    <source>
        <dbReference type="Proteomes" id="UP000077852"/>
    </source>
</evidence>
<organism evidence="2 3">
    <name type="scientific">Variovorax paradoxus</name>
    <dbReference type="NCBI Taxonomy" id="34073"/>
    <lineage>
        <taxon>Bacteria</taxon>
        <taxon>Pseudomonadati</taxon>
        <taxon>Pseudomonadota</taxon>
        <taxon>Betaproteobacteria</taxon>
        <taxon>Burkholderiales</taxon>
        <taxon>Comamonadaceae</taxon>
        <taxon>Variovorax</taxon>
    </lineage>
</organism>
<dbReference type="RefSeq" id="WP_081268874.1">
    <property type="nucleotide sequence ID" value="NZ_LVHG01000053.1"/>
</dbReference>
<dbReference type="AlphaFoldDB" id="A0AA91DNM0"/>
<dbReference type="Gene3D" id="3.90.226.10">
    <property type="entry name" value="2-enoyl-CoA Hydratase, Chain A, domain 1"/>
    <property type="match status" value="1"/>
</dbReference>
<dbReference type="Pfam" id="PF00378">
    <property type="entry name" value="ECH_1"/>
    <property type="match status" value="1"/>
</dbReference>
<dbReference type="PANTHER" id="PTHR43684">
    <property type="match status" value="1"/>
</dbReference>
<dbReference type="Gene3D" id="1.10.12.10">
    <property type="entry name" value="Lyase 2-enoyl-coa Hydratase, Chain A, domain 2"/>
    <property type="match status" value="1"/>
</dbReference>
<evidence type="ECO:0000256" key="1">
    <source>
        <dbReference type="ARBA" id="ARBA00005254"/>
    </source>
</evidence>
<dbReference type="CDD" id="cd06558">
    <property type="entry name" value="crotonase-like"/>
    <property type="match status" value="1"/>
</dbReference>
<dbReference type="EMBL" id="LVHG01000053">
    <property type="protein sequence ID" value="OAK62006.1"/>
    <property type="molecule type" value="Genomic_DNA"/>
</dbReference>
<dbReference type="SUPFAM" id="SSF52096">
    <property type="entry name" value="ClpP/crotonase"/>
    <property type="match status" value="1"/>
</dbReference>
<dbReference type="InterPro" id="IPR051053">
    <property type="entry name" value="ECH/Chromodomain_protein"/>
</dbReference>
<gene>
    <name evidence="2" type="ORF">A3K87_19130</name>
</gene>
<dbReference type="PANTHER" id="PTHR43684:SF4">
    <property type="entry name" value="ENOYL-COA HYDRATASE_ISOMERASE FAMILY PROTEIN (AFU_ORTHOLOGUE AFUA_1G01890)"/>
    <property type="match status" value="1"/>
</dbReference>
<dbReference type="InterPro" id="IPR029045">
    <property type="entry name" value="ClpP/crotonase-like_dom_sf"/>
</dbReference>
<comment type="similarity">
    <text evidence="1">Belongs to the enoyl-CoA hydratase/isomerase family.</text>
</comment>
<protein>
    <submittedName>
        <fullName evidence="2">Enoyl-CoA hydratase</fullName>
    </submittedName>
</protein>
<evidence type="ECO:0000313" key="2">
    <source>
        <dbReference type="EMBL" id="OAK62006.1"/>
    </source>
</evidence>